<feature type="compositionally biased region" description="Low complexity" evidence="1">
    <location>
        <begin position="559"/>
        <end position="572"/>
    </location>
</feature>
<feature type="compositionally biased region" description="Polar residues" evidence="1">
    <location>
        <begin position="416"/>
        <end position="427"/>
    </location>
</feature>
<sequence>MFGPHTPGTLVVLAGAILFTLVTLSTPILKQFYFLSVDVQASVASVPLNGNLKLGVFGYCIVLGSQSACSPVTLGYSLNPDQLLSLPQQTNLGISTTVLEKLTYVLILHPIAAGLAILAVISAALSHMREFSRTCWTSFFASLATTIALIAFAFDIIAFSIAKSKIVDATTNSLGTNAHLGIAVWLTLAGWISLASSSCFFCVGRCLIRKRHKRQREADRLRPLADQAFAGQMRYHATEAEKAREAQKMKQHVQPTSSGGLPAFAEYGNEHVRHEEIPLNRFDGDEEQYSDHYSLLHPPPPGSFLSSASNTDSLTGVGVGYGRRAGPPSRAPTRDDQSQSHASLYSQPSFSHHHPSQSRRQVYPSPEQYSQPQPQPTSYFPPQPEPDSRSRQASDHHPGHYQAPHSRRSPPRPVYTQEQLPDQNAWTDDQFYKSPARPELYPTHARSIEYMPPPPSERPSRVLPLPGESRSWSSHEGSQADFVNTNANVNSHIQNHDGWRSDQGQFVEEPEQLVEDYGVHSPSSRRPSTHEQQTQSTIYSNYSIPQSINNSYLSPPPSQMNHSNQSSNSQNNYVGPESGSRRLESEGDVYGGLSSSAVSSPPRRLPLPPVPPVPRIFMDYKPPNSSATPPPDYQ</sequence>
<gene>
    <name evidence="3" type="ORF">CROQUDRAFT_670687</name>
</gene>
<keyword evidence="2" id="KW-0472">Membrane</keyword>
<feature type="transmembrane region" description="Helical" evidence="2">
    <location>
        <begin position="137"/>
        <end position="162"/>
    </location>
</feature>
<feature type="region of interest" description="Disordered" evidence="1">
    <location>
        <begin position="546"/>
        <end position="634"/>
    </location>
</feature>
<proteinExistence type="predicted"/>
<organism evidence="3 4">
    <name type="scientific">Cronartium quercuum f. sp. fusiforme G11</name>
    <dbReference type="NCBI Taxonomy" id="708437"/>
    <lineage>
        <taxon>Eukaryota</taxon>
        <taxon>Fungi</taxon>
        <taxon>Dikarya</taxon>
        <taxon>Basidiomycota</taxon>
        <taxon>Pucciniomycotina</taxon>
        <taxon>Pucciniomycetes</taxon>
        <taxon>Pucciniales</taxon>
        <taxon>Coleosporiaceae</taxon>
        <taxon>Cronartium</taxon>
    </lineage>
</organism>
<evidence type="ECO:0008006" key="5">
    <source>
        <dbReference type="Google" id="ProtNLM"/>
    </source>
</evidence>
<dbReference type="GO" id="GO:0005886">
    <property type="term" value="C:plasma membrane"/>
    <property type="evidence" value="ECO:0007669"/>
    <property type="project" value="InterPro"/>
</dbReference>
<dbReference type="Proteomes" id="UP000886653">
    <property type="component" value="Unassembled WGS sequence"/>
</dbReference>
<feature type="compositionally biased region" description="Polar residues" evidence="1">
    <location>
        <begin position="304"/>
        <end position="314"/>
    </location>
</feature>
<keyword evidence="2" id="KW-0812">Transmembrane</keyword>
<feature type="compositionally biased region" description="Pro residues" evidence="1">
    <location>
        <begin position="373"/>
        <end position="385"/>
    </location>
</feature>
<keyword evidence="4" id="KW-1185">Reference proteome</keyword>
<dbReference type="Pfam" id="PF06687">
    <property type="entry name" value="SUR7"/>
    <property type="match status" value="1"/>
</dbReference>
<dbReference type="GO" id="GO:0032153">
    <property type="term" value="C:cell division site"/>
    <property type="evidence" value="ECO:0007669"/>
    <property type="project" value="TreeGrafter"/>
</dbReference>
<dbReference type="PANTHER" id="PTHR28013">
    <property type="entry name" value="PROTEIN DCV1-RELATED"/>
    <property type="match status" value="1"/>
</dbReference>
<accession>A0A9P6NP92</accession>
<dbReference type="InterPro" id="IPR051380">
    <property type="entry name" value="pH-response_reg_palI/RIM9"/>
</dbReference>
<evidence type="ECO:0000313" key="4">
    <source>
        <dbReference type="Proteomes" id="UP000886653"/>
    </source>
</evidence>
<name>A0A9P6NP92_9BASI</name>
<feature type="compositionally biased region" description="Low complexity" evidence="1">
    <location>
        <begin position="358"/>
        <end position="372"/>
    </location>
</feature>
<feature type="region of interest" description="Disordered" evidence="1">
    <location>
        <begin position="516"/>
        <end position="535"/>
    </location>
</feature>
<dbReference type="InterPro" id="IPR009571">
    <property type="entry name" value="SUR7/Rim9-like_fungi"/>
</dbReference>
<feature type="region of interest" description="Disordered" evidence="1">
    <location>
        <begin position="446"/>
        <end position="477"/>
    </location>
</feature>
<evidence type="ECO:0000313" key="3">
    <source>
        <dbReference type="EMBL" id="KAG0147140.1"/>
    </source>
</evidence>
<dbReference type="EMBL" id="MU167251">
    <property type="protein sequence ID" value="KAG0147140.1"/>
    <property type="molecule type" value="Genomic_DNA"/>
</dbReference>
<dbReference type="OrthoDB" id="2499288at2759"/>
<feature type="compositionally biased region" description="Low complexity" evidence="1">
    <location>
        <begin position="593"/>
        <end position="602"/>
    </location>
</feature>
<feature type="compositionally biased region" description="Polar residues" evidence="1">
    <location>
        <begin position="521"/>
        <end position="535"/>
    </location>
</feature>
<feature type="region of interest" description="Disordered" evidence="1">
    <location>
        <begin position="288"/>
        <end position="429"/>
    </location>
</feature>
<evidence type="ECO:0000256" key="2">
    <source>
        <dbReference type="SAM" id="Phobius"/>
    </source>
</evidence>
<feature type="transmembrane region" description="Helical" evidence="2">
    <location>
        <begin position="102"/>
        <end position="125"/>
    </location>
</feature>
<keyword evidence="2" id="KW-1133">Transmembrane helix</keyword>
<feature type="transmembrane region" description="Helical" evidence="2">
    <location>
        <begin position="182"/>
        <end position="208"/>
    </location>
</feature>
<comment type="caution">
    <text evidence="3">The sequence shown here is derived from an EMBL/GenBank/DDBJ whole genome shotgun (WGS) entry which is preliminary data.</text>
</comment>
<feature type="compositionally biased region" description="Pro residues" evidence="1">
    <location>
        <begin position="603"/>
        <end position="614"/>
    </location>
</feature>
<dbReference type="PANTHER" id="PTHR28013:SF4">
    <property type="entry name" value="MARVEL DOMAIN-CONTAINING PROTEIN"/>
    <property type="match status" value="1"/>
</dbReference>
<evidence type="ECO:0000256" key="1">
    <source>
        <dbReference type="SAM" id="MobiDB-lite"/>
    </source>
</evidence>
<dbReference type="GO" id="GO:0035838">
    <property type="term" value="C:growing cell tip"/>
    <property type="evidence" value="ECO:0007669"/>
    <property type="project" value="TreeGrafter"/>
</dbReference>
<protein>
    <recommendedName>
        <fullName evidence="5">Pali-domain-containing protein</fullName>
    </recommendedName>
</protein>
<dbReference type="AlphaFoldDB" id="A0A9P6NP92"/>
<feature type="compositionally biased region" description="Basic and acidic residues" evidence="1">
    <location>
        <begin position="386"/>
        <end position="398"/>
    </location>
</feature>
<reference evidence="3" key="1">
    <citation type="submission" date="2013-11" db="EMBL/GenBank/DDBJ databases">
        <title>Genome sequence of the fusiform rust pathogen reveals effectors for host alternation and coevolution with pine.</title>
        <authorList>
            <consortium name="DOE Joint Genome Institute"/>
            <person name="Smith K."/>
            <person name="Pendleton A."/>
            <person name="Kubisiak T."/>
            <person name="Anderson C."/>
            <person name="Salamov A."/>
            <person name="Aerts A."/>
            <person name="Riley R."/>
            <person name="Clum A."/>
            <person name="Lindquist E."/>
            <person name="Ence D."/>
            <person name="Campbell M."/>
            <person name="Kronenberg Z."/>
            <person name="Feau N."/>
            <person name="Dhillon B."/>
            <person name="Hamelin R."/>
            <person name="Burleigh J."/>
            <person name="Smith J."/>
            <person name="Yandell M."/>
            <person name="Nelson C."/>
            <person name="Grigoriev I."/>
            <person name="Davis J."/>
        </authorList>
    </citation>
    <scope>NUCLEOTIDE SEQUENCE</scope>
    <source>
        <strain evidence="3">G11</strain>
    </source>
</reference>